<reference evidence="3" key="1">
    <citation type="journal article" date="2019" name="Int. J. Syst. Evol. Microbiol.">
        <title>The Global Catalogue of Microorganisms (GCM) 10K type strain sequencing project: providing services to taxonomists for standard genome sequencing and annotation.</title>
        <authorList>
            <consortium name="The Broad Institute Genomics Platform"/>
            <consortium name="The Broad Institute Genome Sequencing Center for Infectious Disease"/>
            <person name="Wu L."/>
            <person name="Ma J."/>
        </authorList>
    </citation>
    <scope>NUCLEOTIDE SEQUENCE [LARGE SCALE GENOMIC DNA]</scope>
    <source>
        <strain evidence="3">CGMCC 1.15643</strain>
    </source>
</reference>
<dbReference type="EC" id="2.4.-.-" evidence="2"/>
<dbReference type="Gene3D" id="3.90.550.10">
    <property type="entry name" value="Spore Coat Polysaccharide Biosynthesis Protein SpsA, Chain A"/>
    <property type="match status" value="1"/>
</dbReference>
<dbReference type="GO" id="GO:0016757">
    <property type="term" value="F:glycosyltransferase activity"/>
    <property type="evidence" value="ECO:0007669"/>
    <property type="project" value="UniProtKB-KW"/>
</dbReference>
<dbReference type="CDD" id="cd00761">
    <property type="entry name" value="Glyco_tranf_GTA_type"/>
    <property type="match status" value="1"/>
</dbReference>
<dbReference type="EMBL" id="JBHSLI010000007">
    <property type="protein sequence ID" value="MFC5294718.1"/>
    <property type="molecule type" value="Genomic_DNA"/>
</dbReference>
<accession>A0ABW0F7S7</accession>
<evidence type="ECO:0000313" key="3">
    <source>
        <dbReference type="Proteomes" id="UP001595976"/>
    </source>
</evidence>
<dbReference type="RefSeq" id="WP_158448341.1">
    <property type="nucleotide sequence ID" value="NZ_JAOAOS010000003.1"/>
</dbReference>
<dbReference type="InterPro" id="IPR029044">
    <property type="entry name" value="Nucleotide-diphossugar_trans"/>
</dbReference>
<dbReference type="Proteomes" id="UP001595976">
    <property type="component" value="Unassembled WGS sequence"/>
</dbReference>
<organism evidence="2 3">
    <name type="scientific">Bosea minatitlanensis</name>
    <dbReference type="NCBI Taxonomy" id="128782"/>
    <lineage>
        <taxon>Bacteria</taxon>
        <taxon>Pseudomonadati</taxon>
        <taxon>Pseudomonadota</taxon>
        <taxon>Alphaproteobacteria</taxon>
        <taxon>Hyphomicrobiales</taxon>
        <taxon>Boseaceae</taxon>
        <taxon>Bosea</taxon>
    </lineage>
</organism>
<dbReference type="SUPFAM" id="SSF53448">
    <property type="entry name" value="Nucleotide-diphospho-sugar transferases"/>
    <property type="match status" value="1"/>
</dbReference>
<keyword evidence="2" id="KW-0808">Transferase</keyword>
<dbReference type="Pfam" id="PF00535">
    <property type="entry name" value="Glycos_transf_2"/>
    <property type="match status" value="1"/>
</dbReference>
<name>A0ABW0F7S7_9HYPH</name>
<protein>
    <submittedName>
        <fullName evidence="2">Glycosyltransferase family A protein</fullName>
        <ecNumber evidence="2">2.4.-.-</ecNumber>
    </submittedName>
</protein>
<gene>
    <name evidence="2" type="ORF">ACFPK2_17145</name>
</gene>
<evidence type="ECO:0000313" key="2">
    <source>
        <dbReference type="EMBL" id="MFC5294718.1"/>
    </source>
</evidence>
<keyword evidence="3" id="KW-1185">Reference proteome</keyword>
<keyword evidence="2" id="KW-0328">Glycosyltransferase</keyword>
<dbReference type="InterPro" id="IPR001173">
    <property type="entry name" value="Glyco_trans_2-like"/>
</dbReference>
<sequence>MLTAVIRAPGHAPALAATFAVLIPAVAEGILGHAVVVDTAGADDLRRIAEATGACYLRAGAAEAWQRGAERARGDRLLLLDAGDVPQPDWLPAVERHLLLAPCRPALLPLGGLAASLRERVAIARAPRQLRAGLILPRSAVLAGRLEATARRLSAERERAGR</sequence>
<proteinExistence type="predicted"/>
<comment type="caution">
    <text evidence="2">The sequence shown here is derived from an EMBL/GenBank/DDBJ whole genome shotgun (WGS) entry which is preliminary data.</text>
</comment>
<evidence type="ECO:0000259" key="1">
    <source>
        <dbReference type="Pfam" id="PF00535"/>
    </source>
</evidence>
<feature type="domain" description="Glycosyltransferase 2-like" evidence="1">
    <location>
        <begin position="35"/>
        <end position="94"/>
    </location>
</feature>